<organism evidence="3 4">
    <name type="scientific">Alishewanella tabrizica</name>
    <dbReference type="NCBI Taxonomy" id="671278"/>
    <lineage>
        <taxon>Bacteria</taxon>
        <taxon>Pseudomonadati</taxon>
        <taxon>Pseudomonadota</taxon>
        <taxon>Gammaproteobacteria</taxon>
        <taxon>Alteromonadales</taxon>
        <taxon>Alteromonadaceae</taxon>
        <taxon>Alishewanella</taxon>
    </lineage>
</organism>
<dbReference type="RefSeq" id="WP_189483010.1">
    <property type="nucleotide sequence ID" value="NZ_BMYR01000007.1"/>
</dbReference>
<evidence type="ECO:0000313" key="4">
    <source>
        <dbReference type="Proteomes" id="UP000634667"/>
    </source>
</evidence>
<feature type="signal peptide" evidence="1">
    <location>
        <begin position="1"/>
        <end position="22"/>
    </location>
</feature>
<dbReference type="Pfam" id="PF17680">
    <property type="entry name" value="FlgO"/>
    <property type="match status" value="1"/>
</dbReference>
<accession>A0ABQ2WN20</accession>
<reference evidence="4" key="1">
    <citation type="journal article" date="2019" name="Int. J. Syst. Evol. Microbiol.">
        <title>The Global Catalogue of Microorganisms (GCM) 10K type strain sequencing project: providing services to taxonomists for standard genome sequencing and annotation.</title>
        <authorList>
            <consortium name="The Broad Institute Genomics Platform"/>
            <consortium name="The Broad Institute Genome Sequencing Center for Infectious Disease"/>
            <person name="Wu L."/>
            <person name="Ma J."/>
        </authorList>
    </citation>
    <scope>NUCLEOTIDE SEQUENCE [LARGE SCALE GENOMIC DNA]</scope>
    <source>
        <strain evidence="4">KCTC 23723</strain>
    </source>
</reference>
<name>A0ABQ2WN20_9ALTE</name>
<gene>
    <name evidence="3" type="ORF">GCM10008111_19650</name>
</gene>
<sequence>MKVVLYSSVMLLGLTACVQPIAQAPRVVPENTVTMRGELAREQRINEQQAFLPASLPQQYRQTPLVTLDHYARNLVHELMVNHHRVEEQAMVAVTDIAFIDTDLQQGTVFSNHLSEAIIYDLHLFGVPVLDYKVTDYIRVTEKGDFVLSRDFSELSAELPIKYVVTGTATAHQSGVMVNARLIQIDTKRVISAARTFVPTAVYKAILQQHSDASLKLKQG</sequence>
<evidence type="ECO:0000313" key="3">
    <source>
        <dbReference type="EMBL" id="GGW63648.1"/>
    </source>
</evidence>
<evidence type="ECO:0000259" key="2">
    <source>
        <dbReference type="Pfam" id="PF17680"/>
    </source>
</evidence>
<comment type="caution">
    <text evidence="3">The sequence shown here is derived from an EMBL/GenBank/DDBJ whole genome shotgun (WGS) entry which is preliminary data.</text>
</comment>
<dbReference type="PROSITE" id="PS51257">
    <property type="entry name" value="PROKAR_LIPOPROTEIN"/>
    <property type="match status" value="1"/>
</dbReference>
<feature type="chain" id="PRO_5047518705" description="FlgO domain-containing protein" evidence="1">
    <location>
        <begin position="23"/>
        <end position="220"/>
    </location>
</feature>
<dbReference type="InterPro" id="IPR041215">
    <property type="entry name" value="FlgO_dom"/>
</dbReference>
<keyword evidence="1" id="KW-0732">Signal</keyword>
<proteinExistence type="predicted"/>
<keyword evidence="4" id="KW-1185">Reference proteome</keyword>
<dbReference type="Proteomes" id="UP000634667">
    <property type="component" value="Unassembled WGS sequence"/>
</dbReference>
<protein>
    <recommendedName>
        <fullName evidence="2">FlgO domain-containing protein</fullName>
    </recommendedName>
</protein>
<dbReference type="EMBL" id="BMYR01000007">
    <property type="protein sequence ID" value="GGW63648.1"/>
    <property type="molecule type" value="Genomic_DNA"/>
</dbReference>
<feature type="domain" description="FlgO" evidence="2">
    <location>
        <begin position="74"/>
        <end position="201"/>
    </location>
</feature>
<evidence type="ECO:0000256" key="1">
    <source>
        <dbReference type="SAM" id="SignalP"/>
    </source>
</evidence>